<gene>
    <name evidence="2" type="ORF">BX611_0851</name>
</gene>
<sequence length="220" mass="25541">MKFELFKKTFLLLFICTLFLNKIHAQDEFNKWVVGIGINAVDYFPILNPTHFPGLDPSTGNQDGFFNEITNAQDHWNVYAPRVNVTRYWKNRISLDVSLSVNKITKYGDIEIDPISYFALDGNIQYCLVKPENYFAPFIYAGGGYTFAERSGGTVNAGIGVNFWFNESFGISAQGGYKYNSPDFQLYPHMFYSFSVIMKLNAQRRFMWNSRKRFNWRNGR</sequence>
<proteinExistence type="predicted"/>
<protein>
    <recommendedName>
        <fullName evidence="4">Outer membrane protein with beta-barrel domain</fullName>
    </recommendedName>
</protein>
<evidence type="ECO:0000313" key="2">
    <source>
        <dbReference type="EMBL" id="REE83559.1"/>
    </source>
</evidence>
<dbReference type="EMBL" id="QTTQ01000009">
    <property type="protein sequence ID" value="REE83559.1"/>
    <property type="molecule type" value="Genomic_DNA"/>
</dbReference>
<organism evidence="2 3">
    <name type="scientific">Lutibacter oceani</name>
    <dbReference type="NCBI Taxonomy" id="1853311"/>
    <lineage>
        <taxon>Bacteria</taxon>
        <taxon>Pseudomonadati</taxon>
        <taxon>Bacteroidota</taxon>
        <taxon>Flavobacteriia</taxon>
        <taxon>Flavobacteriales</taxon>
        <taxon>Flavobacteriaceae</taxon>
        <taxon>Lutibacter</taxon>
    </lineage>
</organism>
<keyword evidence="3" id="KW-1185">Reference proteome</keyword>
<name>A0A3D9RUB5_9FLAO</name>
<feature type="chain" id="PRO_5017534162" description="Outer membrane protein with beta-barrel domain" evidence="1">
    <location>
        <begin position="26"/>
        <end position="220"/>
    </location>
</feature>
<dbReference type="OrthoDB" id="1190694at2"/>
<evidence type="ECO:0000313" key="3">
    <source>
        <dbReference type="Proteomes" id="UP000256429"/>
    </source>
</evidence>
<dbReference type="Proteomes" id="UP000256429">
    <property type="component" value="Unassembled WGS sequence"/>
</dbReference>
<keyword evidence="1" id="KW-0732">Signal</keyword>
<reference evidence="2 3" key="1">
    <citation type="submission" date="2018-08" db="EMBL/GenBank/DDBJ databases">
        <title>Genomic Encyclopedia of Type Strains, Phase III (KMG-III): the genomes of soil and plant-associated and newly described type strains.</title>
        <authorList>
            <person name="Whitman W."/>
        </authorList>
    </citation>
    <scope>NUCLEOTIDE SEQUENCE [LARGE SCALE GENOMIC DNA]</scope>
    <source>
        <strain evidence="2 3">325-5</strain>
    </source>
</reference>
<comment type="caution">
    <text evidence="2">The sequence shown here is derived from an EMBL/GenBank/DDBJ whole genome shotgun (WGS) entry which is preliminary data.</text>
</comment>
<dbReference type="Gene3D" id="2.40.160.20">
    <property type="match status" value="1"/>
</dbReference>
<evidence type="ECO:0008006" key="4">
    <source>
        <dbReference type="Google" id="ProtNLM"/>
    </source>
</evidence>
<dbReference type="AlphaFoldDB" id="A0A3D9RUB5"/>
<feature type="signal peptide" evidence="1">
    <location>
        <begin position="1"/>
        <end position="25"/>
    </location>
</feature>
<evidence type="ECO:0000256" key="1">
    <source>
        <dbReference type="SAM" id="SignalP"/>
    </source>
</evidence>
<accession>A0A3D9RUB5</accession>